<evidence type="ECO:0000313" key="2">
    <source>
        <dbReference type="Proteomes" id="UP000814033"/>
    </source>
</evidence>
<sequence>MYSCPTSPAKHACSRSPPDSDGLPTRPLPELEGWPHDPCDIHSASLLLFLPVHRGLDNPLNCTMLLPGGLPDFRWITAQDIEPFMESFSYPAADRPDILTRAFNVTFDGAPCEHLISLYDSSTGATFSAYGTPSVPDIMTDENSIALALGSAIRAMGIVVMSKTRAAHGLPVERELSEDLSAADIAHIINALRN</sequence>
<dbReference type="EMBL" id="MU276262">
    <property type="protein sequence ID" value="KAI0039787.1"/>
    <property type="molecule type" value="Genomic_DNA"/>
</dbReference>
<keyword evidence="2" id="KW-1185">Reference proteome</keyword>
<name>A0ACB8R7B5_9AGAM</name>
<accession>A0ACB8R7B5</accession>
<proteinExistence type="predicted"/>
<evidence type="ECO:0000313" key="1">
    <source>
        <dbReference type="EMBL" id="KAI0039787.1"/>
    </source>
</evidence>
<protein>
    <submittedName>
        <fullName evidence="1">Uncharacterized protein</fullName>
    </submittedName>
</protein>
<comment type="caution">
    <text evidence="1">The sequence shown here is derived from an EMBL/GenBank/DDBJ whole genome shotgun (WGS) entry which is preliminary data.</text>
</comment>
<reference evidence="1" key="1">
    <citation type="submission" date="2021-02" db="EMBL/GenBank/DDBJ databases">
        <authorList>
            <consortium name="DOE Joint Genome Institute"/>
            <person name="Ahrendt S."/>
            <person name="Looney B.P."/>
            <person name="Miyauchi S."/>
            <person name="Morin E."/>
            <person name="Drula E."/>
            <person name="Courty P.E."/>
            <person name="Chicoki N."/>
            <person name="Fauchery L."/>
            <person name="Kohler A."/>
            <person name="Kuo A."/>
            <person name="Labutti K."/>
            <person name="Pangilinan J."/>
            <person name="Lipzen A."/>
            <person name="Riley R."/>
            <person name="Andreopoulos W."/>
            <person name="He G."/>
            <person name="Johnson J."/>
            <person name="Barry K.W."/>
            <person name="Grigoriev I.V."/>
            <person name="Nagy L."/>
            <person name="Hibbett D."/>
            <person name="Henrissat B."/>
            <person name="Matheny P.B."/>
            <person name="Labbe J."/>
            <person name="Martin F."/>
        </authorList>
    </citation>
    <scope>NUCLEOTIDE SEQUENCE</scope>
    <source>
        <strain evidence="1">FP105234-sp</strain>
    </source>
</reference>
<reference evidence="1" key="2">
    <citation type="journal article" date="2022" name="New Phytol.">
        <title>Evolutionary transition to the ectomycorrhizal habit in the genomes of a hyperdiverse lineage of mushroom-forming fungi.</title>
        <authorList>
            <person name="Looney B."/>
            <person name="Miyauchi S."/>
            <person name="Morin E."/>
            <person name="Drula E."/>
            <person name="Courty P.E."/>
            <person name="Kohler A."/>
            <person name="Kuo A."/>
            <person name="LaButti K."/>
            <person name="Pangilinan J."/>
            <person name="Lipzen A."/>
            <person name="Riley R."/>
            <person name="Andreopoulos W."/>
            <person name="He G."/>
            <person name="Johnson J."/>
            <person name="Nolan M."/>
            <person name="Tritt A."/>
            <person name="Barry K.W."/>
            <person name="Grigoriev I.V."/>
            <person name="Nagy L.G."/>
            <person name="Hibbett D."/>
            <person name="Henrissat B."/>
            <person name="Matheny P.B."/>
            <person name="Labbe J."/>
            <person name="Martin F.M."/>
        </authorList>
    </citation>
    <scope>NUCLEOTIDE SEQUENCE</scope>
    <source>
        <strain evidence="1">FP105234-sp</strain>
    </source>
</reference>
<gene>
    <name evidence="1" type="ORF">FA95DRAFT_1577360</name>
</gene>
<dbReference type="Proteomes" id="UP000814033">
    <property type="component" value="Unassembled WGS sequence"/>
</dbReference>
<organism evidence="1 2">
    <name type="scientific">Auriscalpium vulgare</name>
    <dbReference type="NCBI Taxonomy" id="40419"/>
    <lineage>
        <taxon>Eukaryota</taxon>
        <taxon>Fungi</taxon>
        <taxon>Dikarya</taxon>
        <taxon>Basidiomycota</taxon>
        <taxon>Agaricomycotina</taxon>
        <taxon>Agaricomycetes</taxon>
        <taxon>Russulales</taxon>
        <taxon>Auriscalpiaceae</taxon>
        <taxon>Auriscalpium</taxon>
    </lineage>
</organism>